<reference evidence="2" key="1">
    <citation type="submission" date="2022-11" db="UniProtKB">
        <authorList>
            <consortium name="WormBaseParasite"/>
        </authorList>
    </citation>
    <scope>IDENTIFICATION</scope>
</reference>
<proteinExistence type="predicted"/>
<sequence>MILSNCEAIIPPNCSAVVPPKSCKNFPSDILKWMKANAKPLMALKLMQVCEYFQHENFQFELIKGLSKKEGGSWNYSTTENAFCAASTIDNIHHNKFLFITQYLYLYQRIDPFSSFLSKVAVYQAKSLHFDFQNITFNEFKILTAAGTIETTKIRNTKITDANDKNKLAAFEKILECLPKVKELHFGEIVPSFVSPRQAAEVNVPKLRYLELQNIDDDFNHELFTWFKQNHPFIHCFISFSIQK</sequence>
<evidence type="ECO:0000313" key="2">
    <source>
        <dbReference type="WBParaSite" id="PS1159_v2.g21125.t1"/>
    </source>
</evidence>
<dbReference type="Proteomes" id="UP000887580">
    <property type="component" value="Unplaced"/>
</dbReference>
<name>A0AC35FV25_9BILA</name>
<protein>
    <submittedName>
        <fullName evidence="2">Uncharacterized protein</fullName>
    </submittedName>
</protein>
<evidence type="ECO:0000313" key="1">
    <source>
        <dbReference type="Proteomes" id="UP000887580"/>
    </source>
</evidence>
<accession>A0AC35FV25</accession>
<organism evidence="1 2">
    <name type="scientific">Panagrolaimus sp. PS1159</name>
    <dbReference type="NCBI Taxonomy" id="55785"/>
    <lineage>
        <taxon>Eukaryota</taxon>
        <taxon>Metazoa</taxon>
        <taxon>Ecdysozoa</taxon>
        <taxon>Nematoda</taxon>
        <taxon>Chromadorea</taxon>
        <taxon>Rhabditida</taxon>
        <taxon>Tylenchina</taxon>
        <taxon>Panagrolaimomorpha</taxon>
        <taxon>Panagrolaimoidea</taxon>
        <taxon>Panagrolaimidae</taxon>
        <taxon>Panagrolaimus</taxon>
    </lineage>
</organism>
<dbReference type="WBParaSite" id="PS1159_v2.g21125.t1">
    <property type="protein sequence ID" value="PS1159_v2.g21125.t1"/>
    <property type="gene ID" value="PS1159_v2.g21125"/>
</dbReference>